<feature type="domain" description="C2H2-type" evidence="1">
    <location>
        <begin position="57"/>
        <end position="80"/>
    </location>
</feature>
<dbReference type="PROSITE" id="PS00028">
    <property type="entry name" value="ZINC_FINGER_C2H2_1"/>
    <property type="match status" value="1"/>
</dbReference>
<protein>
    <recommendedName>
        <fullName evidence="1">C2H2-type domain-containing protein</fullName>
    </recommendedName>
</protein>
<sequence length="84" mass="9810">MVSAAISNRAHPICLICIGNEEFSDERRMRCIPRKDVLKKHVETHFRLAVFQKEFQCRHPSCSDMLVDMIHFKRHALDVHGVSH</sequence>
<keyword evidence="3" id="KW-1185">Reference proteome</keyword>
<dbReference type="OrthoDB" id="5426797at2759"/>
<dbReference type="EMBL" id="MU006508">
    <property type="protein sequence ID" value="KAF2843865.1"/>
    <property type="molecule type" value="Genomic_DNA"/>
</dbReference>
<evidence type="ECO:0000313" key="2">
    <source>
        <dbReference type="EMBL" id="KAF2843865.1"/>
    </source>
</evidence>
<reference evidence="2" key="1">
    <citation type="submission" date="2020-01" db="EMBL/GenBank/DDBJ databases">
        <authorList>
            <consortium name="DOE Joint Genome Institute"/>
            <person name="Haridas S."/>
            <person name="Albert R."/>
            <person name="Binder M."/>
            <person name="Bloem J."/>
            <person name="Labutti K."/>
            <person name="Salamov A."/>
            <person name="Andreopoulos B."/>
            <person name="Baker S.E."/>
            <person name="Barry K."/>
            <person name="Bills G."/>
            <person name="Bluhm B.H."/>
            <person name="Cannon C."/>
            <person name="Castanera R."/>
            <person name="Culley D.E."/>
            <person name="Daum C."/>
            <person name="Ezra D."/>
            <person name="Gonzalez J.B."/>
            <person name="Henrissat B."/>
            <person name="Kuo A."/>
            <person name="Liang C."/>
            <person name="Lipzen A."/>
            <person name="Lutzoni F."/>
            <person name="Magnuson J."/>
            <person name="Mondo S."/>
            <person name="Nolan M."/>
            <person name="Ohm R."/>
            <person name="Pangilinan J."/>
            <person name="Park H.-J."/>
            <person name="Ramirez L."/>
            <person name="Alfaro M."/>
            <person name="Sun H."/>
            <person name="Tritt A."/>
            <person name="Yoshinaga Y."/>
            <person name="Zwiers L.-H."/>
            <person name="Turgeon B.G."/>
            <person name="Goodwin S.B."/>
            <person name="Spatafora J.W."/>
            <person name="Crous P.W."/>
            <person name="Grigoriev I.V."/>
        </authorList>
    </citation>
    <scope>NUCLEOTIDE SEQUENCE</scope>
    <source>
        <strain evidence="2">IPT5</strain>
    </source>
</reference>
<proteinExistence type="predicted"/>
<gene>
    <name evidence="2" type="ORF">T440DRAFT_122045</name>
</gene>
<evidence type="ECO:0000313" key="3">
    <source>
        <dbReference type="Proteomes" id="UP000799423"/>
    </source>
</evidence>
<dbReference type="InterPro" id="IPR013087">
    <property type="entry name" value="Znf_C2H2_type"/>
</dbReference>
<evidence type="ECO:0000259" key="1">
    <source>
        <dbReference type="PROSITE" id="PS00028"/>
    </source>
</evidence>
<accession>A0A6A7AP68</accession>
<dbReference type="Proteomes" id="UP000799423">
    <property type="component" value="Unassembled WGS sequence"/>
</dbReference>
<organism evidence="2 3">
    <name type="scientific">Plenodomus tracheiphilus IPT5</name>
    <dbReference type="NCBI Taxonomy" id="1408161"/>
    <lineage>
        <taxon>Eukaryota</taxon>
        <taxon>Fungi</taxon>
        <taxon>Dikarya</taxon>
        <taxon>Ascomycota</taxon>
        <taxon>Pezizomycotina</taxon>
        <taxon>Dothideomycetes</taxon>
        <taxon>Pleosporomycetidae</taxon>
        <taxon>Pleosporales</taxon>
        <taxon>Pleosporineae</taxon>
        <taxon>Leptosphaeriaceae</taxon>
        <taxon>Plenodomus</taxon>
    </lineage>
</organism>
<name>A0A6A7AP68_9PLEO</name>
<dbReference type="AlphaFoldDB" id="A0A6A7AP68"/>